<evidence type="ECO:0000313" key="1">
    <source>
        <dbReference type="EMBL" id="KAH0968174.1"/>
    </source>
</evidence>
<evidence type="ECO:0000313" key="2">
    <source>
        <dbReference type="Proteomes" id="UP000824596"/>
    </source>
</evidence>
<dbReference type="GeneID" id="68349945"/>
<organism evidence="1 2">
    <name type="scientific">Hirsutella rhossiliensis</name>
    <dbReference type="NCBI Taxonomy" id="111463"/>
    <lineage>
        <taxon>Eukaryota</taxon>
        <taxon>Fungi</taxon>
        <taxon>Dikarya</taxon>
        <taxon>Ascomycota</taxon>
        <taxon>Pezizomycotina</taxon>
        <taxon>Sordariomycetes</taxon>
        <taxon>Hypocreomycetidae</taxon>
        <taxon>Hypocreales</taxon>
        <taxon>Ophiocordycipitaceae</taxon>
        <taxon>Hirsutella</taxon>
    </lineage>
</organism>
<protein>
    <submittedName>
        <fullName evidence="1">Uncharacterized protein</fullName>
    </submittedName>
</protein>
<comment type="caution">
    <text evidence="1">The sequence shown here is derived from an EMBL/GenBank/DDBJ whole genome shotgun (WGS) entry which is preliminary data.</text>
</comment>
<dbReference type="AlphaFoldDB" id="A0A9P8N9F6"/>
<accession>A0A9P8N9F6</accession>
<gene>
    <name evidence="1" type="ORF">HRG_00816</name>
</gene>
<name>A0A9P8N9F6_9HYPO</name>
<keyword evidence="2" id="KW-1185">Reference proteome</keyword>
<dbReference type="Gene3D" id="3.50.50.60">
    <property type="entry name" value="FAD/NAD(P)-binding domain"/>
    <property type="match status" value="1"/>
</dbReference>
<dbReference type="RefSeq" id="XP_044725687.1">
    <property type="nucleotide sequence ID" value="XM_044859287.1"/>
</dbReference>
<dbReference type="EMBL" id="JAIZPD010000001">
    <property type="protein sequence ID" value="KAH0968174.1"/>
    <property type="molecule type" value="Genomic_DNA"/>
</dbReference>
<proteinExistence type="predicted"/>
<reference evidence="1" key="1">
    <citation type="submission" date="2021-09" db="EMBL/GenBank/DDBJ databases">
        <title>A high-quality genome of the endoparasitic fungus Hirsutella rhossiliensis with a comparison of Hirsutella genomes reveals transposable elements contributing to genome size variation.</title>
        <authorList>
            <person name="Lin R."/>
            <person name="Jiao Y."/>
            <person name="Sun X."/>
            <person name="Ling J."/>
            <person name="Xie B."/>
            <person name="Cheng X."/>
        </authorList>
    </citation>
    <scope>NUCLEOTIDE SEQUENCE</scope>
    <source>
        <strain evidence="1">HR02</strain>
    </source>
</reference>
<dbReference type="InterPro" id="IPR036188">
    <property type="entry name" value="FAD/NAD-bd_sf"/>
</dbReference>
<sequence>MKPSMLLLTTATAAATSAPRRFARVPLPEPLDWMPETSLLLDHVLASHHANYSAYAGGESWAREMLDRCTRDAACTSTFSNSGSFVPRVNDTSGLQIHSLMYRFHPSVKWEQGYPNRNQILGQVRQLWKRYGLQNKTRFNFKVDRVYQDDAGR</sequence>
<dbReference type="OrthoDB" id="66881at2759"/>
<dbReference type="Proteomes" id="UP000824596">
    <property type="component" value="Unassembled WGS sequence"/>
</dbReference>